<proteinExistence type="predicted"/>
<dbReference type="AlphaFoldDB" id="Q5H1D1"/>
<dbReference type="PROSITE" id="PS51186">
    <property type="entry name" value="GNAT"/>
    <property type="match status" value="1"/>
</dbReference>
<dbReference type="CDD" id="cd04301">
    <property type="entry name" value="NAT_SF"/>
    <property type="match status" value="1"/>
</dbReference>
<evidence type="ECO:0000256" key="2">
    <source>
        <dbReference type="SAM" id="MobiDB-lite"/>
    </source>
</evidence>
<evidence type="ECO:0000259" key="3">
    <source>
        <dbReference type="PROSITE" id="PS51186"/>
    </source>
</evidence>
<organism evidence="4 5">
    <name type="scientific">Xanthomonas oryzae pv. oryzae (strain KACC10331 / KXO85)</name>
    <dbReference type="NCBI Taxonomy" id="291331"/>
    <lineage>
        <taxon>Bacteria</taxon>
        <taxon>Pseudomonadati</taxon>
        <taxon>Pseudomonadota</taxon>
        <taxon>Gammaproteobacteria</taxon>
        <taxon>Lysobacterales</taxon>
        <taxon>Lysobacteraceae</taxon>
        <taxon>Xanthomonas</taxon>
    </lineage>
</organism>
<evidence type="ECO:0000313" key="4">
    <source>
        <dbReference type="EMBL" id="AAW75240.1"/>
    </source>
</evidence>
<evidence type="ECO:0000256" key="1">
    <source>
        <dbReference type="ARBA" id="ARBA00022679"/>
    </source>
</evidence>
<dbReference type="InterPro" id="IPR016181">
    <property type="entry name" value="Acyl_CoA_acyltransferase"/>
</dbReference>
<feature type="compositionally biased region" description="Low complexity" evidence="2">
    <location>
        <begin position="8"/>
        <end position="24"/>
    </location>
</feature>
<sequence>MRGDRQAGRCQDAQQDQRQRVAARSGRLSATQPVGAMLSRSPSGWIRWRLPALWLGWVRSTLPARRCAMAFRSSWTCCVGWRLHSCGCGPCVWHGRPGGGHRSAMRAMRGRSSNKDGPSAWILPSCAASMSQGWFRRCGWRWNSMENAPMWCSCRHAALNTINWQTPCRHAQARAAQSKRAHHDHAVRIEEVRHLQEGDQVAGPLWRGLHLRRLPRAQTRAGNAGRLGRPGRRIRCLDQQVLDHLAPVAGQQKDAWLAGRMEAVAARISAADPTALGRHRRRRVEPGILRQRFQEAVWHRVNVRPYQCEDWHQLCAVHDAARRQALRAAGLPEALLPLPVAAERESLFDYTLRVAELDGRVMGVVAYDAQKLAWLYVAPDAQRRGVGAALVAAVQQDRPNGLSLELLEATDAVQAFYQRCGFVVTGSYGGRIPGNERFALRAQAMRWHGPDAAPAMHKSTVLSHKA</sequence>
<gene>
    <name evidence="4" type="primary">ArgA</name>
    <name evidence="4" type="ordered locus">XOO1986</name>
</gene>
<name>Q5H1D1_XANOR</name>
<reference evidence="4 5" key="1">
    <citation type="journal article" date="2005" name="Nucleic Acids Res.">
        <title>The genome sequence of Xanthomonas oryzae pathovar oryzae KACC10331, the bacterial blight pathogen of rice.</title>
        <authorList>
            <person name="Lee B.M."/>
            <person name="Park Y.J."/>
            <person name="Park D.S."/>
            <person name="Kang H.W."/>
            <person name="Kim J.G."/>
            <person name="Song E.S."/>
            <person name="Park I.C."/>
            <person name="Yoon U.H."/>
            <person name="Hahn J.H."/>
            <person name="Koo B.S."/>
            <person name="Lee G.B."/>
            <person name="Kim H."/>
            <person name="Park H.S."/>
            <person name="Yoon K.O."/>
            <person name="Kim J.H."/>
            <person name="Jung C.H."/>
            <person name="Koh N.H."/>
            <person name="Seo J.S."/>
            <person name="Go S.J."/>
        </authorList>
    </citation>
    <scope>NUCLEOTIDE SEQUENCE [LARGE SCALE GENOMIC DNA]</scope>
    <source>
        <strain evidence="5">KACC10331 / KXO85</strain>
    </source>
</reference>
<dbReference type="InterPro" id="IPR000182">
    <property type="entry name" value="GNAT_dom"/>
</dbReference>
<dbReference type="Pfam" id="PF13508">
    <property type="entry name" value="Acetyltransf_7"/>
    <property type="match status" value="1"/>
</dbReference>
<keyword evidence="1" id="KW-0808">Transferase</keyword>
<protein>
    <submittedName>
        <fullName evidence="4">N-acetylglutamate synthase and related acetyltransferases</fullName>
    </submittedName>
</protein>
<dbReference type="HOGENOM" id="CLU_586526_0_0_6"/>
<dbReference type="PANTHER" id="PTHR13947:SF37">
    <property type="entry name" value="LD18367P"/>
    <property type="match status" value="1"/>
</dbReference>
<feature type="domain" description="N-acetyltransferase" evidence="3">
    <location>
        <begin position="301"/>
        <end position="450"/>
    </location>
</feature>
<dbReference type="SUPFAM" id="SSF55729">
    <property type="entry name" value="Acyl-CoA N-acyltransferases (Nat)"/>
    <property type="match status" value="1"/>
</dbReference>
<dbReference type="Gene3D" id="3.40.630.30">
    <property type="match status" value="1"/>
</dbReference>
<evidence type="ECO:0000313" key="5">
    <source>
        <dbReference type="Proteomes" id="UP000006735"/>
    </source>
</evidence>
<keyword evidence="5" id="KW-1185">Reference proteome</keyword>
<dbReference type="GO" id="GO:0008080">
    <property type="term" value="F:N-acetyltransferase activity"/>
    <property type="evidence" value="ECO:0007669"/>
    <property type="project" value="InterPro"/>
</dbReference>
<dbReference type="STRING" id="291331.XOO1986"/>
<dbReference type="EMBL" id="AE013598">
    <property type="protein sequence ID" value="AAW75240.1"/>
    <property type="molecule type" value="Genomic_DNA"/>
</dbReference>
<dbReference type="Proteomes" id="UP000006735">
    <property type="component" value="Chromosome"/>
</dbReference>
<dbReference type="KEGG" id="xoo:XOO1986"/>
<dbReference type="PANTHER" id="PTHR13947">
    <property type="entry name" value="GNAT FAMILY N-ACETYLTRANSFERASE"/>
    <property type="match status" value="1"/>
</dbReference>
<dbReference type="InterPro" id="IPR050769">
    <property type="entry name" value="NAT_camello-type"/>
</dbReference>
<feature type="region of interest" description="Disordered" evidence="2">
    <location>
        <begin position="1"/>
        <end position="35"/>
    </location>
</feature>
<accession>Q5H1D1</accession>